<dbReference type="PANTHER" id="PTHR14859:SF15">
    <property type="entry name" value="ENDONUCLEASE_EXONUCLEASE_PHOSPHATASE DOMAIN-CONTAINING PROTEIN"/>
    <property type="match status" value="1"/>
</dbReference>
<dbReference type="InterPro" id="IPR005135">
    <property type="entry name" value="Endo/exonuclease/phosphatase"/>
</dbReference>
<accession>A0A2N6QRU4</accession>
<evidence type="ECO:0000256" key="1">
    <source>
        <dbReference type="SAM" id="SignalP"/>
    </source>
</evidence>
<dbReference type="InterPro" id="IPR036691">
    <property type="entry name" value="Endo/exonu/phosph_ase_sf"/>
</dbReference>
<evidence type="ECO:0000313" key="3">
    <source>
        <dbReference type="EMBL" id="PMC24631.1"/>
    </source>
</evidence>
<proteinExistence type="predicted"/>
<evidence type="ECO:0000313" key="4">
    <source>
        <dbReference type="Proteomes" id="UP000235564"/>
    </source>
</evidence>
<feature type="signal peptide" evidence="1">
    <location>
        <begin position="1"/>
        <end position="21"/>
    </location>
</feature>
<dbReference type="EMBL" id="PNGJ01000003">
    <property type="protein sequence ID" value="PMC24631.1"/>
    <property type="molecule type" value="Genomic_DNA"/>
</dbReference>
<gene>
    <name evidence="3" type="ORF">CJ231_05100</name>
</gene>
<dbReference type="GO" id="GO:0006506">
    <property type="term" value="P:GPI anchor biosynthetic process"/>
    <property type="evidence" value="ECO:0007669"/>
    <property type="project" value="TreeGrafter"/>
</dbReference>
<dbReference type="GO" id="GO:0016020">
    <property type="term" value="C:membrane"/>
    <property type="evidence" value="ECO:0007669"/>
    <property type="project" value="GOC"/>
</dbReference>
<keyword evidence="1" id="KW-0732">Signal</keyword>
<dbReference type="PANTHER" id="PTHR14859">
    <property type="entry name" value="CALCOFLUOR WHITE HYPERSENSITIVE PROTEIN PRECURSOR"/>
    <property type="match status" value="1"/>
</dbReference>
<feature type="chain" id="PRO_5014872752" evidence="1">
    <location>
        <begin position="22"/>
        <end position="283"/>
    </location>
</feature>
<keyword evidence="3" id="KW-0255">Endonuclease</keyword>
<dbReference type="GO" id="GO:0004519">
    <property type="term" value="F:endonuclease activity"/>
    <property type="evidence" value="ECO:0007669"/>
    <property type="project" value="UniProtKB-KW"/>
</dbReference>
<dbReference type="OrthoDB" id="596345at2"/>
<dbReference type="SUPFAM" id="SSF56219">
    <property type="entry name" value="DNase I-like"/>
    <property type="match status" value="1"/>
</dbReference>
<dbReference type="Proteomes" id="UP000235564">
    <property type="component" value="Unassembled WGS sequence"/>
</dbReference>
<sequence>MKNIILIMGILMVNLSGCSKASTDFNTSGDDGWDYQKNKNNLTVMSYNIRHCSPYLGSGVPSPAEVGNVAKVLKDKNADVVLLQEVDSMTTRAFNIDQAKELAKRAGYKYHKFFKQKDYQGGAYGAAILSKYEMKNIINHPLPKMIDGQTIKGSNILGSAKIVFAGIDIYIVTMHLSVTESERLKQFPKYLECLEPFAHKLIIIGGDFNSRPTDASITTLEANGFTRTNKDPNKFTIPSDKPNRELDYIAYKPSTAVEVVSHTVFTGINASDHLPIVSVLKIK</sequence>
<organism evidence="3 4">
    <name type="scientific">Hoylesella buccalis</name>
    <dbReference type="NCBI Taxonomy" id="28127"/>
    <lineage>
        <taxon>Bacteria</taxon>
        <taxon>Pseudomonadati</taxon>
        <taxon>Bacteroidota</taxon>
        <taxon>Bacteroidia</taxon>
        <taxon>Bacteroidales</taxon>
        <taxon>Prevotellaceae</taxon>
        <taxon>Hoylesella</taxon>
    </lineage>
</organism>
<dbReference type="AlphaFoldDB" id="A0A2N6QRU4"/>
<comment type="caution">
    <text evidence="3">The sequence shown here is derived from an EMBL/GenBank/DDBJ whole genome shotgun (WGS) entry which is preliminary data.</text>
</comment>
<feature type="domain" description="Endonuclease/exonuclease/phosphatase" evidence="2">
    <location>
        <begin position="45"/>
        <end position="273"/>
    </location>
</feature>
<keyword evidence="3" id="KW-0378">Hydrolase</keyword>
<reference evidence="3 4" key="1">
    <citation type="submission" date="2017-09" db="EMBL/GenBank/DDBJ databases">
        <title>Bacterial strain isolated from the female urinary microbiota.</title>
        <authorList>
            <person name="Thomas-White K."/>
            <person name="Kumar N."/>
            <person name="Forster S."/>
            <person name="Putonti C."/>
            <person name="Lawley T."/>
            <person name="Wolfe A.J."/>
        </authorList>
    </citation>
    <scope>NUCLEOTIDE SEQUENCE [LARGE SCALE GENOMIC DNA]</scope>
    <source>
        <strain evidence="3 4">UMB0536</strain>
    </source>
</reference>
<dbReference type="RefSeq" id="WP_102697027.1">
    <property type="nucleotide sequence ID" value="NZ_PNGJ01000003.1"/>
</dbReference>
<dbReference type="InterPro" id="IPR051916">
    <property type="entry name" value="GPI-anchor_lipid_remodeler"/>
</dbReference>
<dbReference type="Pfam" id="PF03372">
    <property type="entry name" value="Exo_endo_phos"/>
    <property type="match status" value="1"/>
</dbReference>
<keyword evidence="3" id="KW-0540">Nuclease</keyword>
<evidence type="ECO:0000259" key="2">
    <source>
        <dbReference type="Pfam" id="PF03372"/>
    </source>
</evidence>
<name>A0A2N6QRU4_9BACT</name>
<dbReference type="Gene3D" id="3.60.10.10">
    <property type="entry name" value="Endonuclease/exonuclease/phosphatase"/>
    <property type="match status" value="1"/>
</dbReference>
<protein>
    <submittedName>
        <fullName evidence="3">Endonuclease</fullName>
    </submittedName>
</protein>